<sequence length="110" mass="12772">MKISVLVISLLLLTSCNGSYQSLVSKKTEQAPLSHQSDHPLQDLVEYPIISDVVDMKEMDWDITKDNLYKRVILFKKNGEIKYKSIYIKKTNRLKLVKLDEGLLYNEIIQ</sequence>
<dbReference type="EMBL" id="JAGSOT010000067">
    <property type="protein sequence ID" value="MBR7797716.1"/>
    <property type="molecule type" value="Genomic_DNA"/>
</dbReference>
<dbReference type="Proteomes" id="UP000675284">
    <property type="component" value="Unassembled WGS sequence"/>
</dbReference>
<dbReference type="PROSITE" id="PS51257">
    <property type="entry name" value="PROKAR_LIPOPROTEIN"/>
    <property type="match status" value="1"/>
</dbReference>
<evidence type="ECO:0000256" key="1">
    <source>
        <dbReference type="SAM" id="SignalP"/>
    </source>
</evidence>
<feature type="signal peptide" evidence="1">
    <location>
        <begin position="1"/>
        <end position="20"/>
    </location>
</feature>
<keyword evidence="3" id="KW-1185">Reference proteome</keyword>
<accession>A0A941ICP3</accession>
<dbReference type="RefSeq" id="WP_166530834.1">
    <property type="nucleotide sequence ID" value="NZ_BAAACY010000080.1"/>
</dbReference>
<name>A0A941ICP3_9BACI</name>
<keyword evidence="1" id="KW-0732">Signal</keyword>
<protein>
    <recommendedName>
        <fullName evidence="4">Lipoprotein</fullName>
    </recommendedName>
</protein>
<proteinExistence type="predicted"/>
<dbReference type="AlphaFoldDB" id="A0A941ICP3"/>
<evidence type="ECO:0000313" key="3">
    <source>
        <dbReference type="Proteomes" id="UP000675284"/>
    </source>
</evidence>
<organism evidence="2 3">
    <name type="scientific">Virgibacillus salarius</name>
    <dbReference type="NCBI Taxonomy" id="447199"/>
    <lineage>
        <taxon>Bacteria</taxon>
        <taxon>Bacillati</taxon>
        <taxon>Bacillota</taxon>
        <taxon>Bacilli</taxon>
        <taxon>Bacillales</taxon>
        <taxon>Bacillaceae</taxon>
        <taxon>Virgibacillus</taxon>
    </lineage>
</organism>
<reference evidence="2" key="1">
    <citation type="submission" date="2021-04" db="EMBL/GenBank/DDBJ databases">
        <title>Isolation and polyphasic classification of algal microorganism.</title>
        <authorList>
            <person name="Wang S."/>
        </authorList>
    </citation>
    <scope>NUCLEOTIDE SEQUENCE</scope>
    <source>
        <strain evidence="2">720a</strain>
    </source>
</reference>
<evidence type="ECO:0008006" key="4">
    <source>
        <dbReference type="Google" id="ProtNLM"/>
    </source>
</evidence>
<gene>
    <name evidence="2" type="ORF">KCX74_16930</name>
</gene>
<feature type="chain" id="PRO_5039070962" description="Lipoprotein" evidence="1">
    <location>
        <begin position="21"/>
        <end position="110"/>
    </location>
</feature>
<comment type="caution">
    <text evidence="2">The sequence shown here is derived from an EMBL/GenBank/DDBJ whole genome shotgun (WGS) entry which is preliminary data.</text>
</comment>
<evidence type="ECO:0000313" key="2">
    <source>
        <dbReference type="EMBL" id="MBR7797716.1"/>
    </source>
</evidence>